<sequence>MKKIVIVLFLFFMMLTNITFLPTETMAYHIGTHLKIDPCHSFWILNSFIGYHGDWGYLDLDVTPEDAQVYIDGVKIGICDQFDGFPEYLYLKSGTYRLTFKKEGYLDYEREITVSPGLEIEFNTHLKKAPHQDKQSPAEQPEVFFFEELKERKQDNTAVESQKKTAEKENMTLPVKSTETTEKSSKQTPDLQKHDPKETETPGAAISDTKGTLRIKVFPKNATIYIDRTFVGTAQILNAKENGIELPAGKHTIAIMMPGYQTIQQEIEIKAAHDNQLRAILVADVE</sequence>
<evidence type="ECO:0000259" key="2">
    <source>
        <dbReference type="Pfam" id="PF08308"/>
    </source>
</evidence>
<feature type="domain" description="PEGA" evidence="2">
    <location>
        <begin position="57"/>
        <end position="129"/>
    </location>
</feature>
<evidence type="ECO:0000313" key="3">
    <source>
        <dbReference type="EMBL" id="MFC1854148.1"/>
    </source>
</evidence>
<dbReference type="PANTHER" id="PTHR36194">
    <property type="entry name" value="S-LAYER-LIKE PROTEIN"/>
    <property type="match status" value="1"/>
</dbReference>
<dbReference type="EMBL" id="JBHPBY010000738">
    <property type="protein sequence ID" value="MFC1854148.1"/>
    <property type="molecule type" value="Genomic_DNA"/>
</dbReference>
<dbReference type="SUPFAM" id="SSF49464">
    <property type="entry name" value="Carboxypeptidase regulatory domain-like"/>
    <property type="match status" value="1"/>
</dbReference>
<gene>
    <name evidence="3" type="ORF">ACFL27_28525</name>
</gene>
<comment type="caution">
    <text evidence="3">The sequence shown here is derived from an EMBL/GenBank/DDBJ whole genome shotgun (WGS) entry which is preliminary data.</text>
</comment>
<feature type="region of interest" description="Disordered" evidence="1">
    <location>
        <begin position="154"/>
        <end position="207"/>
    </location>
</feature>
<dbReference type="InterPro" id="IPR013229">
    <property type="entry name" value="PEGA"/>
</dbReference>
<feature type="compositionally biased region" description="Basic and acidic residues" evidence="1">
    <location>
        <begin position="154"/>
        <end position="170"/>
    </location>
</feature>
<dbReference type="Pfam" id="PF08308">
    <property type="entry name" value="PEGA"/>
    <property type="match status" value="2"/>
</dbReference>
<accession>A0ABV6Z6U5</accession>
<dbReference type="Proteomes" id="UP001594351">
    <property type="component" value="Unassembled WGS sequence"/>
</dbReference>
<keyword evidence="4" id="KW-1185">Reference proteome</keyword>
<dbReference type="Gene3D" id="2.60.40.1120">
    <property type="entry name" value="Carboxypeptidase-like, regulatory domain"/>
    <property type="match status" value="1"/>
</dbReference>
<feature type="domain" description="PEGA" evidence="2">
    <location>
        <begin position="211"/>
        <end position="272"/>
    </location>
</feature>
<feature type="compositionally biased region" description="Basic and acidic residues" evidence="1">
    <location>
        <begin position="179"/>
        <end position="200"/>
    </location>
</feature>
<evidence type="ECO:0000256" key="1">
    <source>
        <dbReference type="SAM" id="MobiDB-lite"/>
    </source>
</evidence>
<name>A0ABV6Z6U5_UNCC1</name>
<evidence type="ECO:0000313" key="4">
    <source>
        <dbReference type="Proteomes" id="UP001594351"/>
    </source>
</evidence>
<proteinExistence type="predicted"/>
<protein>
    <submittedName>
        <fullName evidence="3">PEGA domain-containing protein</fullName>
    </submittedName>
</protein>
<dbReference type="PANTHER" id="PTHR36194:SF1">
    <property type="entry name" value="S-LAYER-LIKE PROTEIN"/>
    <property type="match status" value="1"/>
</dbReference>
<reference evidence="3 4" key="1">
    <citation type="submission" date="2024-09" db="EMBL/GenBank/DDBJ databases">
        <title>Laminarin stimulates single cell rates of sulfate reduction while oxygen inhibits transcriptomic activity in coastal marine sediment.</title>
        <authorList>
            <person name="Lindsay M."/>
            <person name="Orcutt B."/>
            <person name="Emerson D."/>
            <person name="Stepanauskas R."/>
            <person name="D'Angelo T."/>
        </authorList>
    </citation>
    <scope>NUCLEOTIDE SEQUENCE [LARGE SCALE GENOMIC DNA]</scope>
    <source>
        <strain evidence="3">SAG AM-311-K15</strain>
    </source>
</reference>
<organism evidence="3 4">
    <name type="scientific">candidate division CSSED10-310 bacterium</name>
    <dbReference type="NCBI Taxonomy" id="2855610"/>
    <lineage>
        <taxon>Bacteria</taxon>
        <taxon>Bacteria division CSSED10-310</taxon>
    </lineage>
</organism>
<dbReference type="InterPro" id="IPR008969">
    <property type="entry name" value="CarboxyPept-like_regulatory"/>
</dbReference>